<protein>
    <submittedName>
        <fullName evidence="1">Uncharacterized protein</fullName>
    </submittedName>
</protein>
<dbReference type="Proteomes" id="UP000245626">
    <property type="component" value="Unassembled WGS sequence"/>
</dbReference>
<feature type="non-terminal residue" evidence="1">
    <location>
        <position position="1"/>
    </location>
</feature>
<reference evidence="1 2" key="1">
    <citation type="journal article" date="2018" name="Mol. Biol. Evol.">
        <title>Broad Genomic Sampling Reveals a Smut Pathogenic Ancestry of the Fungal Clade Ustilaginomycotina.</title>
        <authorList>
            <person name="Kijpornyongpan T."/>
            <person name="Mondo S.J."/>
            <person name="Barry K."/>
            <person name="Sandor L."/>
            <person name="Lee J."/>
            <person name="Lipzen A."/>
            <person name="Pangilinan J."/>
            <person name="LaButti K."/>
            <person name="Hainaut M."/>
            <person name="Henrissat B."/>
            <person name="Grigoriev I.V."/>
            <person name="Spatafora J.W."/>
            <person name="Aime M.C."/>
        </authorList>
    </citation>
    <scope>NUCLEOTIDE SEQUENCE [LARGE SCALE GENOMIC DNA]</scope>
    <source>
        <strain evidence="1 2">SA 807</strain>
    </source>
</reference>
<sequence>SLSPSPPSFTRAIKYRPPPTSSAASAAANNEEFGSPRTSTQVKQAYLDSHPNSDEEDTSPTGHPTSKRKRSQQPIYYPVDHLDTPSTTSSPVLPYSLTHQTLAQLELLHSFHSEPSGMPSTTDPQHGFGSALSQGAALRAAAERETGPSPKRRTAALASLTHSAGSSPKDSPRNSTSARLHEPSRHPSPREAKDASMVDPAVSGRNDKAPGERAGEPAEKTAPSNAAAQGEALRRGEKQPVPTLESTRQARKRHEDIGRNSAPEPPLYPMSGIDNLALLMEDDSYQTVCFSIYMFKTVLDLETVRSFFHTLADTYPKYRYVAELDPALAAKKNKQRIKAERIAEAEGKSHVEELKYDPGRRTRYGKGLKAGSLLKPAMWRYVPSFNIEENITLVQCRDGGDDDELNQLAGKFLSKHFDYSKPIWEALLVHGLNTTDGGKSALMIKIHHCFSDGQGMIQSYHAALGALSSGTGIKDIQRKVDSSHEVKKPGQREIKPTVWGTVKHSVHTVRGLYFRSRKSFQSSGPRVSGRLYSHSEGIAMSDIKVIRQAFKGPKSNLTLNDVACAILARALRIAAERTSKDGQVKDKRVAIFVPISVRPKGDWSLSNATTGSIAWFRFEKEEDVDFEAQLAQVHREMNKVKRSYLPKLYYWTFTKACTRRITYLPNYPGWRQFYYRAFKEYHVATNVPGPPKPVKFGDHEAYSYHVLPPSSPGKATLAIGMISYANDFSLAVSCDDAPEFKDLANEICMAFQDAASQLVRAAKAKVGSEK</sequence>
<evidence type="ECO:0000313" key="1">
    <source>
        <dbReference type="EMBL" id="PWN47213.1"/>
    </source>
</evidence>
<organism evidence="1 2">
    <name type="scientific">Violaceomyces palustris</name>
    <dbReference type="NCBI Taxonomy" id="1673888"/>
    <lineage>
        <taxon>Eukaryota</taxon>
        <taxon>Fungi</taxon>
        <taxon>Dikarya</taxon>
        <taxon>Basidiomycota</taxon>
        <taxon>Ustilaginomycotina</taxon>
        <taxon>Ustilaginomycetes</taxon>
        <taxon>Violaceomycetales</taxon>
        <taxon>Violaceomycetaceae</taxon>
        <taxon>Violaceomyces</taxon>
    </lineage>
</organism>
<evidence type="ECO:0000313" key="2">
    <source>
        <dbReference type="Proteomes" id="UP000245626"/>
    </source>
</evidence>
<accession>A0ACD0NN12</accession>
<keyword evidence="2" id="KW-1185">Reference proteome</keyword>
<proteinExistence type="predicted"/>
<gene>
    <name evidence="1" type="ORF">IE53DRAFT_300526</name>
</gene>
<dbReference type="EMBL" id="KZ820502">
    <property type="protein sequence ID" value="PWN47213.1"/>
    <property type="molecule type" value="Genomic_DNA"/>
</dbReference>
<feature type="non-terminal residue" evidence="1">
    <location>
        <position position="770"/>
    </location>
</feature>
<name>A0ACD0NN12_9BASI</name>